<evidence type="ECO:0000313" key="4">
    <source>
        <dbReference type="EMBL" id="MBA2880050.1"/>
    </source>
</evidence>
<feature type="transmembrane region" description="Helical" evidence="2">
    <location>
        <begin position="421"/>
        <end position="445"/>
    </location>
</feature>
<keyword evidence="2" id="KW-0812">Transmembrane</keyword>
<dbReference type="InterPro" id="IPR006674">
    <property type="entry name" value="HD_domain"/>
</dbReference>
<dbReference type="InterPro" id="IPR011624">
    <property type="entry name" value="Metal-dep_PHydrolase_7TM_extra"/>
</dbReference>
<dbReference type="RefSeq" id="WP_181549720.1">
    <property type="nucleotide sequence ID" value="NZ_JACDUS010000001.1"/>
</dbReference>
<dbReference type="Gene3D" id="1.10.3210.10">
    <property type="entry name" value="Hypothetical protein af1432"/>
    <property type="match status" value="1"/>
</dbReference>
<organism evidence="4 5">
    <name type="scientific">Desulfosalsimonas propionicica</name>
    <dbReference type="NCBI Taxonomy" id="332175"/>
    <lineage>
        <taxon>Bacteria</taxon>
        <taxon>Pseudomonadati</taxon>
        <taxon>Thermodesulfobacteriota</taxon>
        <taxon>Desulfobacteria</taxon>
        <taxon>Desulfobacterales</taxon>
        <taxon>Desulfosalsimonadaceae</taxon>
        <taxon>Desulfosalsimonas</taxon>
    </lineage>
</organism>
<dbReference type="CDD" id="cd00077">
    <property type="entry name" value="HDc"/>
    <property type="match status" value="1"/>
</dbReference>
<evidence type="ECO:0000259" key="3">
    <source>
        <dbReference type="SMART" id="SM00471"/>
    </source>
</evidence>
<dbReference type="SMART" id="SM00471">
    <property type="entry name" value="HDc"/>
    <property type="match status" value="1"/>
</dbReference>
<feature type="compositionally biased region" description="Basic and acidic residues" evidence="1">
    <location>
        <begin position="764"/>
        <end position="776"/>
    </location>
</feature>
<feature type="transmembrane region" description="Helical" evidence="2">
    <location>
        <begin position="466"/>
        <end position="485"/>
    </location>
</feature>
<dbReference type="NCBIfam" id="TIGR00277">
    <property type="entry name" value="HDIG"/>
    <property type="match status" value="1"/>
</dbReference>
<comment type="caution">
    <text evidence="4">The sequence shown here is derived from an EMBL/GenBank/DDBJ whole genome shotgun (WGS) entry which is preliminary data.</text>
</comment>
<accession>A0A7W0C6D7</accession>
<dbReference type="Pfam" id="PF07698">
    <property type="entry name" value="7TM-7TMR_HD"/>
    <property type="match status" value="1"/>
</dbReference>
<dbReference type="PANTHER" id="PTHR36442:SF1">
    <property type="entry name" value="CYCLIC-DI-AMP PHOSPHODIESTERASE PGPH"/>
    <property type="match status" value="1"/>
</dbReference>
<gene>
    <name evidence="4" type="ORF">HNR65_000357</name>
</gene>
<sequence>MNIFQRTDISVKKPNLTAWIVIGILAAATLVSTLIFYPKLIVIQTPYQVGDIADENIKAARDVFIEDGRATRKKQQESRDRVLTVYDHDVSLIDQLKNRVNMAFATPRAVFEQPPALGQQEGVPVSEAVENTRKLNLRNQVWEKKQEFEKTLGISISNGAYSILFNEKFSPKIPELINRILTEVLTNGVVSNKELLLRENDRGIVLKTVGSGNERHITNLRQFYSLDQAKTMVRIIGDPMLKGMEYNLVNLIVDFTQRLVQPNITLNKSETEKRRDAAEKSIKPIMYQIKKGEMILREGERISETDMLKLQAIAHQGGKKKLLGKALGTGLIIFVLLMVTYLIHLRHRPEIAHNPSGRLLFLAAVMVSAFLIAQVSVSLAVSLSEEMTYSLNASCMFYGIPLAAGAMIICQFMGFSVAFPLAVVTALLTGLLFENAYLMSLYFLINSVMGAYWSRHCRHRRDLIKTGAKLGLFNMALVAIINIYSLNLGVPEIFWDWTFAFIGGISASIVTIGVAPLVEMGFGFTTDSTLLELSNLDQPLMRRLMLEAPGTYHHSVIVGSLVEAAASEIGANPLLAKVCGYYHDIGKLKNPLHFIENQSEGKNIHNKLAPSMSCLILISHVKNGVELARANKLGQEIIDAIRQHHGTSLISYFYEKAKKQKKDQPVNIDNFRYPGPKPQTKETALVMLADQVEAAARTVEHPTASRIQGLVQQLINKTFSDNQLDECPLTLKDLHHIAKSFMKILTGIYHHRIDYPEKPTPGSAKEKNGRSDHKQPDSLQNINGSNTDDRPGTLKRLGQG</sequence>
<feature type="transmembrane region" description="Helical" evidence="2">
    <location>
        <begin position="359"/>
        <end position="383"/>
    </location>
</feature>
<feature type="transmembrane region" description="Helical" evidence="2">
    <location>
        <begin position="395"/>
        <end position="415"/>
    </location>
</feature>
<keyword evidence="2" id="KW-1133">Transmembrane helix</keyword>
<protein>
    <recommendedName>
        <fullName evidence="3">HD/PDEase domain-containing protein</fullName>
    </recommendedName>
</protein>
<dbReference type="AlphaFoldDB" id="A0A7W0C6D7"/>
<dbReference type="InterPro" id="IPR052722">
    <property type="entry name" value="PgpH_phosphodiesterase"/>
</dbReference>
<dbReference type="InterPro" id="IPR006675">
    <property type="entry name" value="HDIG_dom"/>
</dbReference>
<dbReference type="Pfam" id="PF07697">
    <property type="entry name" value="7TMR-HDED"/>
    <property type="match status" value="1"/>
</dbReference>
<dbReference type="Pfam" id="PF01966">
    <property type="entry name" value="HD"/>
    <property type="match status" value="1"/>
</dbReference>
<dbReference type="SUPFAM" id="SSF109604">
    <property type="entry name" value="HD-domain/PDEase-like"/>
    <property type="match status" value="1"/>
</dbReference>
<feature type="transmembrane region" description="Helical" evidence="2">
    <location>
        <begin position="497"/>
        <end position="518"/>
    </location>
</feature>
<dbReference type="EMBL" id="JACDUS010000001">
    <property type="protein sequence ID" value="MBA2880050.1"/>
    <property type="molecule type" value="Genomic_DNA"/>
</dbReference>
<feature type="transmembrane region" description="Helical" evidence="2">
    <location>
        <begin position="326"/>
        <end position="347"/>
    </location>
</feature>
<feature type="domain" description="HD/PDEase" evidence="3">
    <location>
        <begin position="547"/>
        <end position="704"/>
    </location>
</feature>
<feature type="compositionally biased region" description="Polar residues" evidence="1">
    <location>
        <begin position="777"/>
        <end position="786"/>
    </location>
</feature>
<dbReference type="InterPro" id="IPR003607">
    <property type="entry name" value="HD/PDEase_dom"/>
</dbReference>
<name>A0A7W0C6D7_9BACT</name>
<evidence type="ECO:0000256" key="2">
    <source>
        <dbReference type="SAM" id="Phobius"/>
    </source>
</evidence>
<dbReference type="Proteomes" id="UP000525298">
    <property type="component" value="Unassembled WGS sequence"/>
</dbReference>
<reference evidence="4 5" key="1">
    <citation type="submission" date="2020-07" db="EMBL/GenBank/DDBJ databases">
        <title>Genomic Encyclopedia of Type Strains, Phase IV (KMG-IV): sequencing the most valuable type-strain genomes for metagenomic binning, comparative biology and taxonomic classification.</title>
        <authorList>
            <person name="Goeker M."/>
        </authorList>
    </citation>
    <scope>NUCLEOTIDE SEQUENCE [LARGE SCALE GENOMIC DNA]</scope>
    <source>
        <strain evidence="4 5">DSM 17721</strain>
    </source>
</reference>
<dbReference type="InterPro" id="IPR011621">
    <property type="entry name" value="Metal-dep_PHydrolase_7TM_intra"/>
</dbReference>
<evidence type="ECO:0000313" key="5">
    <source>
        <dbReference type="Proteomes" id="UP000525298"/>
    </source>
</evidence>
<dbReference type="PANTHER" id="PTHR36442">
    <property type="entry name" value="CYCLIC-DI-AMP PHOSPHODIESTERASE PGPH"/>
    <property type="match status" value="1"/>
</dbReference>
<feature type="transmembrane region" description="Helical" evidence="2">
    <location>
        <begin position="16"/>
        <end position="37"/>
    </location>
</feature>
<feature type="region of interest" description="Disordered" evidence="1">
    <location>
        <begin position="756"/>
        <end position="800"/>
    </location>
</feature>
<keyword evidence="5" id="KW-1185">Reference proteome</keyword>
<proteinExistence type="predicted"/>
<keyword evidence="2" id="KW-0472">Membrane</keyword>
<evidence type="ECO:0000256" key="1">
    <source>
        <dbReference type="SAM" id="MobiDB-lite"/>
    </source>
</evidence>